<comment type="caution">
    <text evidence="3">The sequence shown here is derived from an EMBL/GenBank/DDBJ whole genome shotgun (WGS) entry which is preliminary data.</text>
</comment>
<feature type="compositionally biased region" description="Pro residues" evidence="1">
    <location>
        <begin position="122"/>
        <end position="139"/>
    </location>
</feature>
<sequence length="139" mass="13848">MTETPEPAAKAGPVTTAAPPPGRVVEKPPRLYRVAAWVVIIAGITFIAWTLFFAGAMVFGAGKCHHHRHHHHGQMGPGGGPGGPGPGWQFRFPGGPPPPGVGPGFPGGPPPGAGGPGTPTGPAQPPTSAPTVPSPPPGR</sequence>
<name>A0A7I9YXM1_MYCBU</name>
<dbReference type="AlphaFoldDB" id="A0A7I9YXM1"/>
<proteinExistence type="predicted"/>
<organism evidence="3 4">
    <name type="scientific">Mycobacterium bourgelatii</name>
    <dbReference type="NCBI Taxonomy" id="1273442"/>
    <lineage>
        <taxon>Bacteria</taxon>
        <taxon>Bacillati</taxon>
        <taxon>Actinomycetota</taxon>
        <taxon>Actinomycetes</taxon>
        <taxon>Mycobacteriales</taxon>
        <taxon>Mycobacteriaceae</taxon>
        <taxon>Mycobacterium</taxon>
    </lineage>
</organism>
<feature type="transmembrane region" description="Helical" evidence="2">
    <location>
        <begin position="34"/>
        <end position="59"/>
    </location>
</feature>
<feature type="compositionally biased region" description="Gly residues" evidence="1">
    <location>
        <begin position="75"/>
        <end position="86"/>
    </location>
</feature>
<feature type="compositionally biased region" description="Low complexity" evidence="1">
    <location>
        <begin position="7"/>
        <end position="17"/>
    </location>
</feature>
<accession>A0A7I9YXM1</accession>
<feature type="region of interest" description="Disordered" evidence="1">
    <location>
        <begin position="65"/>
        <end position="139"/>
    </location>
</feature>
<dbReference type="RefSeq" id="WP_163719140.1">
    <property type="nucleotide sequence ID" value="NZ_BLKZ01000002.1"/>
</dbReference>
<keyword evidence="4" id="KW-1185">Reference proteome</keyword>
<feature type="region of interest" description="Disordered" evidence="1">
    <location>
        <begin position="1"/>
        <end position="26"/>
    </location>
</feature>
<evidence type="ECO:0000256" key="1">
    <source>
        <dbReference type="SAM" id="MobiDB-lite"/>
    </source>
</evidence>
<feature type="compositionally biased region" description="Pro residues" evidence="1">
    <location>
        <begin position="94"/>
        <end position="113"/>
    </location>
</feature>
<keyword evidence="2" id="KW-1133">Transmembrane helix</keyword>
<evidence type="ECO:0000313" key="4">
    <source>
        <dbReference type="Proteomes" id="UP000465360"/>
    </source>
</evidence>
<protein>
    <recommendedName>
        <fullName evidence="5">Proline rich protein</fullName>
    </recommendedName>
</protein>
<evidence type="ECO:0000256" key="2">
    <source>
        <dbReference type="SAM" id="Phobius"/>
    </source>
</evidence>
<keyword evidence="2" id="KW-0472">Membrane</keyword>
<evidence type="ECO:0000313" key="3">
    <source>
        <dbReference type="EMBL" id="GFG93353.1"/>
    </source>
</evidence>
<evidence type="ECO:0008006" key="5">
    <source>
        <dbReference type="Google" id="ProtNLM"/>
    </source>
</evidence>
<gene>
    <name evidence="3" type="ORF">MBOU_53950</name>
</gene>
<dbReference type="Proteomes" id="UP000465360">
    <property type="component" value="Unassembled WGS sequence"/>
</dbReference>
<keyword evidence="2" id="KW-0812">Transmembrane</keyword>
<dbReference type="EMBL" id="BLKZ01000002">
    <property type="protein sequence ID" value="GFG93353.1"/>
    <property type="molecule type" value="Genomic_DNA"/>
</dbReference>
<reference evidence="3 4" key="1">
    <citation type="journal article" date="2019" name="Emerg. Microbes Infect.">
        <title>Comprehensive subspecies identification of 175 nontuberculous mycobacteria species based on 7547 genomic profiles.</title>
        <authorList>
            <person name="Matsumoto Y."/>
            <person name="Kinjo T."/>
            <person name="Motooka D."/>
            <person name="Nabeya D."/>
            <person name="Jung N."/>
            <person name="Uechi K."/>
            <person name="Horii T."/>
            <person name="Iida T."/>
            <person name="Fujita J."/>
            <person name="Nakamura S."/>
        </authorList>
    </citation>
    <scope>NUCLEOTIDE SEQUENCE [LARGE SCALE GENOMIC DNA]</scope>
    <source>
        <strain evidence="3 4">JCM 30725</strain>
    </source>
</reference>